<organism evidence="3 4">
    <name type="scientific">Persicobacter psychrovividus</name>
    <dbReference type="NCBI Taxonomy" id="387638"/>
    <lineage>
        <taxon>Bacteria</taxon>
        <taxon>Pseudomonadati</taxon>
        <taxon>Bacteroidota</taxon>
        <taxon>Cytophagia</taxon>
        <taxon>Cytophagales</taxon>
        <taxon>Persicobacteraceae</taxon>
        <taxon>Persicobacter</taxon>
    </lineage>
</organism>
<keyword evidence="2" id="KW-0732">Signal</keyword>
<geneLocation type="plasmid" evidence="3 4">
    <name>pPP3</name>
</geneLocation>
<keyword evidence="3" id="KW-0614">Plasmid</keyword>
<evidence type="ECO:0000313" key="3">
    <source>
        <dbReference type="EMBL" id="BDD01637.1"/>
    </source>
</evidence>
<accession>A0ABN6LJ57</accession>
<name>A0ABN6LJ57_9BACT</name>
<feature type="signal peptide" evidence="2">
    <location>
        <begin position="1"/>
        <end position="22"/>
    </location>
</feature>
<evidence type="ECO:0000256" key="1">
    <source>
        <dbReference type="SAM" id="MobiDB-lite"/>
    </source>
</evidence>
<evidence type="ECO:0000313" key="4">
    <source>
        <dbReference type="Proteomes" id="UP001354989"/>
    </source>
</evidence>
<proteinExistence type="predicted"/>
<dbReference type="Proteomes" id="UP001354989">
    <property type="component" value="Plasmid pPP3"/>
</dbReference>
<dbReference type="EMBL" id="AP025295">
    <property type="protein sequence ID" value="BDD01637.1"/>
    <property type="molecule type" value="Genomic_DNA"/>
</dbReference>
<evidence type="ECO:0000256" key="2">
    <source>
        <dbReference type="SAM" id="SignalP"/>
    </source>
</evidence>
<dbReference type="RefSeq" id="WP_338399054.1">
    <property type="nucleotide sequence ID" value="NZ_AP025295.1"/>
</dbReference>
<feature type="region of interest" description="Disordered" evidence="1">
    <location>
        <begin position="57"/>
        <end position="102"/>
    </location>
</feature>
<feature type="compositionally biased region" description="Basic residues" evidence="1">
    <location>
        <begin position="59"/>
        <end position="95"/>
    </location>
</feature>
<keyword evidence="4" id="KW-1185">Reference proteome</keyword>
<reference evidence="3 4" key="1">
    <citation type="submission" date="2021-12" db="EMBL/GenBank/DDBJ databases">
        <title>Genome sequencing of bacteria with rrn-lacking chromosome and rrn-plasmid.</title>
        <authorList>
            <person name="Anda M."/>
            <person name="Iwasaki W."/>
        </authorList>
    </citation>
    <scope>NUCLEOTIDE SEQUENCE [LARGE SCALE GENOMIC DNA]</scope>
    <source>
        <strain evidence="3 4">NBRC 101262</strain>
        <plasmid evidence="3 4">pPP3</plasmid>
    </source>
</reference>
<gene>
    <name evidence="3" type="ORF">PEPS_39170</name>
</gene>
<protein>
    <submittedName>
        <fullName evidence="3">Uncharacterized protein</fullName>
    </submittedName>
</protein>
<sequence length="102" mass="12291">MKRWIGCLILLFGFGVFTEAEASADNESRKEFVKHYTKQQRGFALFSATHRRVVENQKKNYKRMFQRANGSKKRRSPKQQARDRKKMHKEMKRYYRGNVFTP</sequence>
<feature type="chain" id="PRO_5046416704" evidence="2">
    <location>
        <begin position="23"/>
        <end position="102"/>
    </location>
</feature>